<keyword evidence="1" id="KW-0808">Transferase</keyword>
<accession>A0A2A9HFT9</accession>
<dbReference type="Proteomes" id="UP000223071">
    <property type="component" value="Unassembled WGS sequence"/>
</dbReference>
<organism evidence="1 2">
    <name type="scientific">Tepidiforma thermophila (strain KCTC 52669 / CGMCC 1.13589 / G233)</name>
    <dbReference type="NCBI Taxonomy" id="2761530"/>
    <lineage>
        <taxon>Bacteria</taxon>
        <taxon>Bacillati</taxon>
        <taxon>Chloroflexota</taxon>
        <taxon>Tepidiformia</taxon>
        <taxon>Tepidiformales</taxon>
        <taxon>Tepidiformaceae</taxon>
        <taxon>Tepidiforma</taxon>
    </lineage>
</organism>
<dbReference type="InterPro" id="IPR023606">
    <property type="entry name" value="CoA-Trfase_III_dom_1_sf"/>
</dbReference>
<dbReference type="AlphaFoldDB" id="A0A2A9HFT9"/>
<evidence type="ECO:0000313" key="1">
    <source>
        <dbReference type="EMBL" id="PFG73669.1"/>
    </source>
</evidence>
<keyword evidence="2" id="KW-1185">Reference proteome</keyword>
<dbReference type="RefSeq" id="WP_098503114.1">
    <property type="nucleotide sequence ID" value="NZ_PDJQ01000001.1"/>
</dbReference>
<sequence length="767" mass="82656">MSAFSGFRVIDFCQGIAGPMATMLLADFGAEVIKVEPPGGDRMREHPGYWCWNRNKRVVTLDLHQFEGLAAARELLASADAAVFDWAPGELERSGLDSVSVRGTDPALVHAWFPPYSPLGRWSQLPPDEGLLEAVSGVAWLQMSYEDRPTYLVTPQVQYGQAMLGAGALATALYAKLRTGRGQTLEVSGLHGVAAVESGGTIKAGEMFRLGGRGSRGGVPNYRLYECADGKWFFLGTLTPQFFLKALEATDMLHLMALEGVEGEFTNLLKPGVNQQVIEALEARFKEKPRQEWLDILQAAGVPRGPVGTIDEWFNSETVRANGMRVELEHERLGRVVIPGVPVTLSATPGAVRHLPQPAALSDIGAHERVRGGDGPVLPGGPLAGVRVLDLGAFIAGTYAPTILANWGADVIKVEPLEGDPFRTYGLGFVGYNRGKRSLAIDLKRPEGRDVFLDLVRVSDVVLDNFRLGVRERLGIDYAALRAVNPRIISCSVTGYGPSGPLAQDPGFDPLVQARSGLMALQGGDDEPVFYQIPVNDTASAMMAAFGVVAALAAREVTGEGQEVTTCLANQSVLTLSGEVTWYEGRPPNPKGGLDLLGLSALNRYYQCADGWVLIAATKPEHFHGVCAGLGHPEWAGGWLAEQALREPVEGRLAERIAGVLAGMPRLEVLDRLLTRGVPAASAVSTEELFEDPWLHASGYFEDFEHPQLGTVRGPRLLGWFPEMPNGYPRRSPLVGEHTVEVLRECGISEDRVAALLADGVVLQGQG</sequence>
<proteinExistence type="predicted"/>
<comment type="caution">
    <text evidence="1">The sequence shown here is derived from an EMBL/GenBank/DDBJ whole genome shotgun (WGS) entry which is preliminary data.</text>
</comment>
<evidence type="ECO:0000313" key="2">
    <source>
        <dbReference type="Proteomes" id="UP000223071"/>
    </source>
</evidence>
<dbReference type="Pfam" id="PF02515">
    <property type="entry name" value="CoA_transf_3"/>
    <property type="match status" value="2"/>
</dbReference>
<dbReference type="GO" id="GO:0016740">
    <property type="term" value="F:transferase activity"/>
    <property type="evidence" value="ECO:0007669"/>
    <property type="project" value="UniProtKB-KW"/>
</dbReference>
<dbReference type="InterPro" id="IPR003673">
    <property type="entry name" value="CoA-Trfase_fam_III"/>
</dbReference>
<protein>
    <submittedName>
        <fullName evidence="1">Crotonobetainyl-CoA:carnitine CoA-transferase CaiB-like acyl-CoA transferase</fullName>
    </submittedName>
</protein>
<dbReference type="PANTHER" id="PTHR48228:SF5">
    <property type="entry name" value="ALPHA-METHYLACYL-COA RACEMASE"/>
    <property type="match status" value="1"/>
</dbReference>
<dbReference type="Gene3D" id="3.40.50.10540">
    <property type="entry name" value="Crotonobetainyl-coa:carnitine coa-transferase, domain 1"/>
    <property type="match status" value="2"/>
</dbReference>
<dbReference type="PANTHER" id="PTHR48228">
    <property type="entry name" value="SUCCINYL-COA--D-CITRAMALATE COA-TRANSFERASE"/>
    <property type="match status" value="1"/>
</dbReference>
<dbReference type="Gene3D" id="3.30.1540.10">
    <property type="entry name" value="formyl-coa transferase, domain 3"/>
    <property type="match status" value="2"/>
</dbReference>
<dbReference type="InterPro" id="IPR044855">
    <property type="entry name" value="CoA-Trfase_III_dom3_sf"/>
</dbReference>
<gene>
    <name evidence="1" type="ORF">A9A59_0871</name>
</gene>
<reference evidence="1 2" key="1">
    <citation type="submission" date="2017-09" db="EMBL/GenBank/DDBJ databases">
        <title>Sequencing the genomes of two abundant thermophiles in Great Basin hot springs: Thermocrinis jamiesonii and novel Chloroflexi Thermoflexus hugenholtzii.</title>
        <authorList>
            <person name="Hedlund B."/>
        </authorList>
    </citation>
    <scope>NUCLEOTIDE SEQUENCE [LARGE SCALE GENOMIC DNA]</scope>
    <source>
        <strain evidence="1 2">G233</strain>
    </source>
</reference>
<dbReference type="InterPro" id="IPR050509">
    <property type="entry name" value="CoA-transferase_III"/>
</dbReference>
<dbReference type="EMBL" id="PDJQ01000001">
    <property type="protein sequence ID" value="PFG73669.1"/>
    <property type="molecule type" value="Genomic_DNA"/>
</dbReference>
<dbReference type="SUPFAM" id="SSF89796">
    <property type="entry name" value="CoA-transferase family III (CaiB/BaiF)"/>
    <property type="match status" value="2"/>
</dbReference>
<name>A0A2A9HFT9_TEPT2</name>